<dbReference type="EMBL" id="GBXM01035191">
    <property type="protein sequence ID" value="JAH73386.1"/>
    <property type="molecule type" value="Transcribed_RNA"/>
</dbReference>
<dbReference type="AlphaFoldDB" id="A0A0E9V5X0"/>
<reference evidence="1" key="2">
    <citation type="journal article" date="2015" name="Fish Shellfish Immunol.">
        <title>Early steps in the European eel (Anguilla anguilla)-Vibrio vulnificus interaction in the gills: Role of the RtxA13 toxin.</title>
        <authorList>
            <person name="Callol A."/>
            <person name="Pajuelo D."/>
            <person name="Ebbesson L."/>
            <person name="Teles M."/>
            <person name="MacKenzie S."/>
            <person name="Amaro C."/>
        </authorList>
    </citation>
    <scope>NUCLEOTIDE SEQUENCE</scope>
</reference>
<evidence type="ECO:0000313" key="1">
    <source>
        <dbReference type="EMBL" id="JAH73386.1"/>
    </source>
</evidence>
<sequence length="48" mass="5499">MLIEMHLVISWLVIDDIILLHLAQLHKHQTLKYISASLVRSTFCLGAL</sequence>
<proteinExistence type="predicted"/>
<protein>
    <submittedName>
        <fullName evidence="1">Uncharacterized protein</fullName>
    </submittedName>
</protein>
<reference evidence="1" key="1">
    <citation type="submission" date="2014-11" db="EMBL/GenBank/DDBJ databases">
        <authorList>
            <person name="Amaro Gonzalez C."/>
        </authorList>
    </citation>
    <scope>NUCLEOTIDE SEQUENCE</scope>
</reference>
<organism evidence="1">
    <name type="scientific">Anguilla anguilla</name>
    <name type="common">European freshwater eel</name>
    <name type="synonym">Muraena anguilla</name>
    <dbReference type="NCBI Taxonomy" id="7936"/>
    <lineage>
        <taxon>Eukaryota</taxon>
        <taxon>Metazoa</taxon>
        <taxon>Chordata</taxon>
        <taxon>Craniata</taxon>
        <taxon>Vertebrata</taxon>
        <taxon>Euteleostomi</taxon>
        <taxon>Actinopterygii</taxon>
        <taxon>Neopterygii</taxon>
        <taxon>Teleostei</taxon>
        <taxon>Anguilliformes</taxon>
        <taxon>Anguillidae</taxon>
        <taxon>Anguilla</taxon>
    </lineage>
</organism>
<name>A0A0E9V5X0_ANGAN</name>
<accession>A0A0E9V5X0</accession>